<dbReference type="InterPro" id="IPR029061">
    <property type="entry name" value="THDP-binding"/>
</dbReference>
<sequence>MFGVSIDNLLNLDQKYYEIDDYQSDIPRWCPGCGDNGILTATQRLLREEQIAPEKTVFVSGIGCSSRFPHYMNTYGFHSLHGRALPIAEGIKIRRPDLHVFVNMGDGDCFSIGAAHWIHALRYNMNMVAMVHDNNIYGLTKKQASPTTPKGLKSNTTPRGAVLEPLNPLVTTLAVSNVSFVANVVEWIPDLLFDVIKKAFHHKGFSFIRILQRCPHFTPHVFDPIMNEPDRLRLLTHDDGMVIPDAIKKIYKNVETHDPSNIHKAREYASDMETIPIGILFRDESIPTYDDIRKPTRPNTPSVINEALQQEFDKFGIKPKND</sequence>
<dbReference type="GO" id="GO:0045333">
    <property type="term" value="P:cellular respiration"/>
    <property type="evidence" value="ECO:0007669"/>
    <property type="project" value="UniProtKB-ARBA"/>
</dbReference>
<evidence type="ECO:0000259" key="2">
    <source>
        <dbReference type="Pfam" id="PF02775"/>
    </source>
</evidence>
<evidence type="ECO:0000256" key="1">
    <source>
        <dbReference type="ARBA" id="ARBA00023002"/>
    </source>
</evidence>
<dbReference type="PANTHER" id="PTHR48084">
    <property type="entry name" value="2-OXOGLUTARATE OXIDOREDUCTASE SUBUNIT KORB-RELATED"/>
    <property type="match status" value="1"/>
</dbReference>
<reference evidence="4" key="1">
    <citation type="journal article" date="2020" name="mSystems">
        <title>Genome- and Community-Level Interaction Insights into Carbon Utilization and Element Cycling Functions of Hydrothermarchaeota in Hydrothermal Sediment.</title>
        <authorList>
            <person name="Zhou Z."/>
            <person name="Liu Y."/>
            <person name="Xu W."/>
            <person name="Pan J."/>
            <person name="Luo Z.H."/>
            <person name="Li M."/>
        </authorList>
    </citation>
    <scope>NUCLEOTIDE SEQUENCE [LARGE SCALE GENOMIC DNA]</scope>
    <source>
        <strain evidence="4">HyVt-460</strain>
    </source>
</reference>
<feature type="domain" description="Pyruvate ferredoxin oxidoreductase beta subunit C-terminal" evidence="3">
    <location>
        <begin position="249"/>
        <end position="292"/>
    </location>
</feature>
<dbReference type="GO" id="GO:0030976">
    <property type="term" value="F:thiamine pyrophosphate binding"/>
    <property type="evidence" value="ECO:0007669"/>
    <property type="project" value="InterPro"/>
</dbReference>
<protein>
    <submittedName>
        <fullName evidence="4">2-oxoglutarate oxidoreductase</fullName>
    </submittedName>
</protein>
<dbReference type="EMBL" id="DRLI01000237">
    <property type="protein sequence ID" value="HHM02586.1"/>
    <property type="molecule type" value="Genomic_DNA"/>
</dbReference>
<keyword evidence="1" id="KW-0560">Oxidoreductase</keyword>
<dbReference type="InterPro" id="IPR051457">
    <property type="entry name" value="2-oxoacid:Fd_oxidoreductase"/>
</dbReference>
<accession>A0A7V5RPX2</accession>
<dbReference type="Gene3D" id="3.40.50.970">
    <property type="match status" value="1"/>
</dbReference>
<evidence type="ECO:0000313" key="4">
    <source>
        <dbReference type="EMBL" id="HHM02586.1"/>
    </source>
</evidence>
<dbReference type="AlphaFoldDB" id="A0A7V5RPX2"/>
<gene>
    <name evidence="4" type="ORF">ENJ15_06195</name>
</gene>
<evidence type="ECO:0000259" key="3">
    <source>
        <dbReference type="Pfam" id="PF12367"/>
    </source>
</evidence>
<dbReference type="PANTHER" id="PTHR48084:SF4">
    <property type="entry name" value="2-OXOGLUTARATE OXIDOREDUCTASE SUBUNIT KORB"/>
    <property type="match status" value="1"/>
</dbReference>
<comment type="caution">
    <text evidence="4">The sequence shown here is derived from an EMBL/GenBank/DDBJ whole genome shotgun (WGS) entry which is preliminary data.</text>
</comment>
<dbReference type="GO" id="GO:0016625">
    <property type="term" value="F:oxidoreductase activity, acting on the aldehyde or oxo group of donors, iron-sulfur protein as acceptor"/>
    <property type="evidence" value="ECO:0007669"/>
    <property type="project" value="UniProtKB-ARBA"/>
</dbReference>
<name>A0A7V5RPX2_CALAY</name>
<dbReference type="Proteomes" id="UP000885771">
    <property type="component" value="Unassembled WGS sequence"/>
</dbReference>
<dbReference type="CDD" id="cd03375">
    <property type="entry name" value="TPP_OGFOR"/>
    <property type="match status" value="1"/>
</dbReference>
<dbReference type="GO" id="GO:0044281">
    <property type="term" value="P:small molecule metabolic process"/>
    <property type="evidence" value="ECO:0007669"/>
    <property type="project" value="UniProtKB-ARBA"/>
</dbReference>
<dbReference type="InterPro" id="IPR032686">
    <property type="entry name" value="PFO_beta_C"/>
</dbReference>
<feature type="domain" description="Thiamine pyrophosphate enzyme TPP-binding" evidence="2">
    <location>
        <begin position="62"/>
        <end position="210"/>
    </location>
</feature>
<proteinExistence type="predicted"/>
<dbReference type="SUPFAM" id="SSF52518">
    <property type="entry name" value="Thiamin diphosphate-binding fold (THDP-binding)"/>
    <property type="match status" value="1"/>
</dbReference>
<dbReference type="Pfam" id="PF02775">
    <property type="entry name" value="TPP_enzyme_C"/>
    <property type="match status" value="1"/>
</dbReference>
<organism evidence="4">
    <name type="scientific">Caldithrix abyssi</name>
    <dbReference type="NCBI Taxonomy" id="187145"/>
    <lineage>
        <taxon>Bacteria</taxon>
        <taxon>Pseudomonadati</taxon>
        <taxon>Calditrichota</taxon>
        <taxon>Calditrichia</taxon>
        <taxon>Calditrichales</taxon>
        <taxon>Calditrichaceae</taxon>
        <taxon>Caldithrix</taxon>
    </lineage>
</organism>
<dbReference type="InterPro" id="IPR011766">
    <property type="entry name" value="TPP_enzyme_TPP-bd"/>
</dbReference>
<dbReference type="Pfam" id="PF12367">
    <property type="entry name" value="PFO_beta_C"/>
    <property type="match status" value="1"/>
</dbReference>